<accession>A0A7Y9I3B4</accession>
<comment type="caution">
    <text evidence="1">The sequence shown here is derived from an EMBL/GenBank/DDBJ whole genome shotgun (WGS) entry which is preliminary data.</text>
</comment>
<dbReference type="GO" id="GO:0008202">
    <property type="term" value="P:steroid metabolic process"/>
    <property type="evidence" value="ECO:0007669"/>
    <property type="project" value="TreeGrafter"/>
</dbReference>
<organism evidence="1 2">
    <name type="scientific">Microlunatus parietis</name>
    <dbReference type="NCBI Taxonomy" id="682979"/>
    <lineage>
        <taxon>Bacteria</taxon>
        <taxon>Bacillati</taxon>
        <taxon>Actinomycetota</taxon>
        <taxon>Actinomycetes</taxon>
        <taxon>Propionibacteriales</taxon>
        <taxon>Propionibacteriaceae</taxon>
        <taxon>Microlunatus</taxon>
    </lineage>
</organism>
<dbReference type="GO" id="GO:0016491">
    <property type="term" value="F:oxidoreductase activity"/>
    <property type="evidence" value="ECO:0007669"/>
    <property type="project" value="TreeGrafter"/>
</dbReference>
<sequence>MMRRQVLVTGVSSGLGRAIAAELDEAGFDVWGTVRTEADAAALRRDGDRIRPVLLELTDPESVERAAGRLRSSGPLYAVINNAGAAVPTPLEHADPAMITELLATNVVGPLRLTQELLPALRQARHSYGDARVIFVGSLITAVPLPLFGPYALTKHALVGLTDSLRAELAPERIRVSLIEPGVFATRIWLRAHDQVLRLPRHRSDDRYRALLDAAPTVALLAHRYGADPAAMAAAVARALTRSAPPARQFVPGHARLVAAATRLLPTRVLDAGAAALGTDRGAAGLRALARRLLRLRRARGARQAARDRAREAARA</sequence>
<reference evidence="1 2" key="1">
    <citation type="submission" date="2020-07" db="EMBL/GenBank/DDBJ databases">
        <title>Sequencing the genomes of 1000 actinobacteria strains.</title>
        <authorList>
            <person name="Klenk H.-P."/>
        </authorList>
    </citation>
    <scope>NUCLEOTIDE SEQUENCE [LARGE SCALE GENOMIC DNA]</scope>
    <source>
        <strain evidence="1 2">DSM 22083</strain>
    </source>
</reference>
<name>A0A7Y9I3B4_9ACTN</name>
<dbReference type="InterPro" id="IPR002347">
    <property type="entry name" value="SDR_fam"/>
</dbReference>
<keyword evidence="2" id="KW-1185">Reference proteome</keyword>
<dbReference type="PANTHER" id="PTHR43313:SF1">
    <property type="entry name" value="3BETA-HYDROXYSTEROID DEHYDROGENASE DHS-16"/>
    <property type="match status" value="1"/>
</dbReference>
<dbReference type="Pfam" id="PF00106">
    <property type="entry name" value="adh_short"/>
    <property type="match status" value="1"/>
</dbReference>
<protein>
    <submittedName>
        <fullName evidence="1">NAD(P)-dependent dehydrogenase (Short-subunit alcohol dehydrogenase family)</fullName>
    </submittedName>
</protein>
<dbReference type="AlphaFoldDB" id="A0A7Y9I3B4"/>
<evidence type="ECO:0000313" key="2">
    <source>
        <dbReference type="Proteomes" id="UP000569914"/>
    </source>
</evidence>
<dbReference type="RefSeq" id="WP_179748222.1">
    <property type="nucleotide sequence ID" value="NZ_JACCBU010000001.1"/>
</dbReference>
<dbReference type="Proteomes" id="UP000569914">
    <property type="component" value="Unassembled WGS sequence"/>
</dbReference>
<proteinExistence type="predicted"/>
<dbReference type="Gene3D" id="3.40.50.720">
    <property type="entry name" value="NAD(P)-binding Rossmann-like Domain"/>
    <property type="match status" value="1"/>
</dbReference>
<dbReference type="PRINTS" id="PR00081">
    <property type="entry name" value="GDHRDH"/>
</dbReference>
<dbReference type="SUPFAM" id="SSF51735">
    <property type="entry name" value="NAD(P)-binding Rossmann-fold domains"/>
    <property type="match status" value="1"/>
</dbReference>
<dbReference type="PANTHER" id="PTHR43313">
    <property type="entry name" value="SHORT-CHAIN DEHYDROGENASE/REDUCTASE FAMILY 9C"/>
    <property type="match status" value="1"/>
</dbReference>
<evidence type="ECO:0000313" key="1">
    <source>
        <dbReference type="EMBL" id="NYE69442.1"/>
    </source>
</evidence>
<dbReference type="EMBL" id="JACCBU010000001">
    <property type="protein sequence ID" value="NYE69442.1"/>
    <property type="molecule type" value="Genomic_DNA"/>
</dbReference>
<gene>
    <name evidence="1" type="ORF">BKA15_000771</name>
</gene>
<dbReference type="InterPro" id="IPR036291">
    <property type="entry name" value="NAD(P)-bd_dom_sf"/>
</dbReference>